<dbReference type="Proteomes" id="UP000291404">
    <property type="component" value="Unassembled WGS sequence"/>
</dbReference>
<dbReference type="AlphaFoldDB" id="A0A4Q9LFP8"/>
<evidence type="ECO:0008006" key="4">
    <source>
        <dbReference type="Google" id="ProtNLM"/>
    </source>
</evidence>
<evidence type="ECO:0000313" key="3">
    <source>
        <dbReference type="Proteomes" id="UP000291404"/>
    </source>
</evidence>
<reference evidence="2 3" key="1">
    <citation type="submission" date="2017-12" db="EMBL/GenBank/DDBJ databases">
        <authorList>
            <person name="Pombert J.-F."/>
            <person name="Haag K.L."/>
            <person name="Ebert D."/>
        </authorList>
    </citation>
    <scope>NUCLEOTIDE SEQUENCE [LARGE SCALE GENOMIC DNA]</scope>
    <source>
        <strain evidence="2">BE-OM-2</strain>
    </source>
</reference>
<dbReference type="VEuPathDB" id="MicrosporidiaDB:CWI36_0595p0010"/>
<keyword evidence="3" id="KW-1185">Reference proteome</keyword>
<feature type="region of interest" description="Disordered" evidence="1">
    <location>
        <begin position="95"/>
        <end position="116"/>
    </location>
</feature>
<comment type="caution">
    <text evidence="2">The sequence shown here is derived from an EMBL/GenBank/DDBJ whole genome shotgun (WGS) entry which is preliminary data.</text>
</comment>
<evidence type="ECO:0000256" key="1">
    <source>
        <dbReference type="SAM" id="MobiDB-lite"/>
    </source>
</evidence>
<accession>A0A4Q9LFP8</accession>
<proteinExistence type="predicted"/>
<sequence length="921" mass="106131">MSNMGIFMFYIPSSEAKKLCPQVFTNKNLFCVDSLAKYIKIAFLLICLIKCYGCIKVEVIFKNESFSDCMTGRLYFELDKPFLITLNEPNRASLEMSGQSHSIPPAEEDASNKPSSKETCYQTHVITGQRSEKKINRDAAIHNVLTEFTEEEAIRPDAIKEPLRFSANSQDAIISSEALSEKSLSKQFQNVSMKVPDALASENDISKKFGDQNVFIDIKCHDAIQESIPTVSFEYTNDFIIRSDYFDKHIDSEETEVKVNIEDITKESVDRKQFCLFLRTCRYALDPKRIGLKKTDVLCFVTLLRDLGCYSTSNILNKLYEHLLPLLLSQKYLISSDFADDIGDNAILNFNKLFLPFINTVFDSIDICFDATKEELVFLKVNTPNKSDLLDFSYLKEIKFRIHADVYSVLHHDGSRPKILTIFWLLWLYTIKGIMVSADNTYFTETKDSDNACEILLKKGMHSDIRRQTDGLFNVFATNKIHLDLKSIELDNIVLSEIDVSYLKKFINLESLILVRCVLPLSSTLLGEIPVYFSKCKELRIICFSLSNIFFQSITNSLIEVLDLSCCEYIDYGEDLDLNGSLNDLKSLKLDYSKLNHQIFTFFLKNRCLRSLSTRNIDFEGFINARNFTGFQKSFDFLDISGCQFSKSYLKFFSTNLFVNTFIMQNSKYFDDLKKILSCKSLHMSVETLDLSGNRITSTMLTQIRKFYGMSNLILSDSSIDFFGNPKDVFLFEDSLKKLNISRSRSGNKFLSILSRFNNLEEFIAPECNFDAGFLVYMKSVDVLKKSLRKIDVARSKVEIMDFFVLSEFENLEDLCITLVSNVFVRYFDNNQLPLCENLKSLTFSFTIVDAFILKLIMLHLNLVNLNFYNCEIKTGSFPRDLRRMLIQLHRISLIDTNISTVDMETLKYFRRNGIAIYFNQ</sequence>
<dbReference type="VEuPathDB" id="MicrosporidiaDB:CWI39_0086p0040"/>
<protein>
    <recommendedName>
        <fullName evidence="4">Leucine-rich repeat-containing protein</fullName>
    </recommendedName>
</protein>
<dbReference type="SUPFAM" id="SSF52047">
    <property type="entry name" value="RNI-like"/>
    <property type="match status" value="2"/>
</dbReference>
<organism evidence="2 3">
    <name type="scientific">Hamiltosporidium magnivora</name>
    <dbReference type="NCBI Taxonomy" id="148818"/>
    <lineage>
        <taxon>Eukaryota</taxon>
        <taxon>Fungi</taxon>
        <taxon>Fungi incertae sedis</taxon>
        <taxon>Microsporidia</taxon>
        <taxon>Dubosqiidae</taxon>
        <taxon>Hamiltosporidium</taxon>
    </lineage>
</organism>
<gene>
    <name evidence="2" type="ORF">CWI36_0595p0010</name>
</gene>
<dbReference type="InterPro" id="IPR032675">
    <property type="entry name" value="LRR_dom_sf"/>
</dbReference>
<dbReference type="EMBL" id="PITI01000595">
    <property type="protein sequence ID" value="TBU05700.1"/>
    <property type="molecule type" value="Genomic_DNA"/>
</dbReference>
<dbReference type="Gene3D" id="3.80.10.10">
    <property type="entry name" value="Ribonuclease Inhibitor"/>
    <property type="match status" value="2"/>
</dbReference>
<evidence type="ECO:0000313" key="2">
    <source>
        <dbReference type="EMBL" id="TBU05700.1"/>
    </source>
</evidence>
<name>A0A4Q9LFP8_9MICR</name>